<organism evidence="21 22">
    <name type="scientific">Gonapodya prolifera (strain JEL478)</name>
    <name type="common">Monoblepharis prolifera</name>
    <dbReference type="NCBI Taxonomy" id="1344416"/>
    <lineage>
        <taxon>Eukaryota</taxon>
        <taxon>Fungi</taxon>
        <taxon>Fungi incertae sedis</taxon>
        <taxon>Chytridiomycota</taxon>
        <taxon>Chytridiomycota incertae sedis</taxon>
        <taxon>Monoblepharidomycetes</taxon>
        <taxon>Monoblepharidales</taxon>
        <taxon>Gonapodyaceae</taxon>
        <taxon>Gonapodya</taxon>
    </lineage>
</organism>
<comment type="catalytic activity">
    <reaction evidence="13">
        <text>a 1,2-diacyl-sn-glycero-3-phosphoethanolamine(out) + ATP + H2O = a 1,2-diacyl-sn-glycero-3-phosphoethanolamine(in) + ADP + phosphate + H(+)</text>
        <dbReference type="Rhea" id="RHEA:66132"/>
        <dbReference type="ChEBI" id="CHEBI:15377"/>
        <dbReference type="ChEBI" id="CHEBI:15378"/>
        <dbReference type="ChEBI" id="CHEBI:30616"/>
        <dbReference type="ChEBI" id="CHEBI:43474"/>
        <dbReference type="ChEBI" id="CHEBI:64612"/>
        <dbReference type="ChEBI" id="CHEBI:456216"/>
    </reaction>
    <physiologicalReaction direction="left-to-right" evidence="13">
        <dbReference type="Rhea" id="RHEA:66133"/>
    </physiologicalReaction>
</comment>
<comment type="similarity">
    <text evidence="2 17">Belongs to the cation transport ATPase (P-type) (TC 3.A.3) family. Type IV subfamily.</text>
</comment>
<dbReference type="GO" id="GO:0045332">
    <property type="term" value="P:phospholipid translocation"/>
    <property type="evidence" value="ECO:0007669"/>
    <property type="project" value="TreeGrafter"/>
</dbReference>
<evidence type="ECO:0000256" key="15">
    <source>
        <dbReference type="PIRSR" id="PIRSR606539-2"/>
    </source>
</evidence>
<feature type="transmembrane region" description="Helical" evidence="17">
    <location>
        <begin position="1342"/>
        <end position="1366"/>
    </location>
</feature>
<dbReference type="Pfam" id="PF16212">
    <property type="entry name" value="PhoLip_ATPase_C"/>
    <property type="match status" value="1"/>
</dbReference>
<feature type="binding site" evidence="15">
    <location>
        <position position="1185"/>
    </location>
    <ligand>
        <name>ATP</name>
        <dbReference type="ChEBI" id="CHEBI:30616"/>
    </ligand>
</feature>
<feature type="region of interest" description="Disordered" evidence="18">
    <location>
        <begin position="780"/>
        <end position="834"/>
    </location>
</feature>
<feature type="binding site" evidence="15">
    <location>
        <position position="937"/>
    </location>
    <ligand>
        <name>ATP</name>
        <dbReference type="ChEBI" id="CHEBI:30616"/>
    </ligand>
</feature>
<feature type="binding site" evidence="15">
    <location>
        <position position="1053"/>
    </location>
    <ligand>
        <name>ATP</name>
        <dbReference type="ChEBI" id="CHEBI:30616"/>
    </ligand>
</feature>
<feature type="transmembrane region" description="Helical" evidence="17">
    <location>
        <begin position="669"/>
        <end position="692"/>
    </location>
</feature>
<comment type="cofactor">
    <cofactor evidence="16">
        <name>Mg(2+)</name>
        <dbReference type="ChEBI" id="CHEBI:18420"/>
    </cofactor>
</comment>
<feature type="binding site" evidence="15">
    <location>
        <position position="1209"/>
    </location>
    <ligand>
        <name>ATP</name>
        <dbReference type="ChEBI" id="CHEBI:30616"/>
    </ligand>
</feature>
<dbReference type="PANTHER" id="PTHR24092">
    <property type="entry name" value="PROBABLE PHOSPHOLIPID-TRANSPORTING ATPASE"/>
    <property type="match status" value="1"/>
</dbReference>
<feature type="binding site" evidence="16">
    <location>
        <position position="749"/>
    </location>
    <ligand>
        <name>Mg(2+)</name>
        <dbReference type="ChEBI" id="CHEBI:18420"/>
    </ligand>
</feature>
<dbReference type="NCBIfam" id="TIGR01652">
    <property type="entry name" value="ATPase-Plipid"/>
    <property type="match status" value="1"/>
</dbReference>
<dbReference type="SFLD" id="SFLDG00002">
    <property type="entry name" value="C1.7:_P-type_atpase_like"/>
    <property type="match status" value="1"/>
</dbReference>
<dbReference type="InterPro" id="IPR023299">
    <property type="entry name" value="ATPase_P-typ_cyto_dom_N"/>
</dbReference>
<feature type="compositionally biased region" description="Polar residues" evidence="18">
    <location>
        <begin position="41"/>
        <end position="54"/>
    </location>
</feature>
<feature type="transmembrane region" description="Helical" evidence="17">
    <location>
        <begin position="1372"/>
        <end position="1393"/>
    </location>
</feature>
<dbReference type="SFLD" id="SFLDS00003">
    <property type="entry name" value="Haloacid_Dehalogenase"/>
    <property type="match status" value="1"/>
</dbReference>
<feature type="domain" description="P-type ATPase C-terminal" evidence="20">
    <location>
        <begin position="1232"/>
        <end position="1474"/>
    </location>
</feature>
<reference evidence="21 22" key="1">
    <citation type="journal article" date="2015" name="Genome Biol. Evol.">
        <title>Phylogenomic analyses indicate that early fungi evolved digesting cell walls of algal ancestors of land plants.</title>
        <authorList>
            <person name="Chang Y."/>
            <person name="Wang S."/>
            <person name="Sekimoto S."/>
            <person name="Aerts A.L."/>
            <person name="Choi C."/>
            <person name="Clum A."/>
            <person name="LaButti K.M."/>
            <person name="Lindquist E.A."/>
            <person name="Yee Ngan C."/>
            <person name="Ohm R.A."/>
            <person name="Salamov A.A."/>
            <person name="Grigoriev I.V."/>
            <person name="Spatafora J.W."/>
            <person name="Berbee M.L."/>
        </authorList>
    </citation>
    <scope>NUCLEOTIDE SEQUENCE [LARGE SCALE GENOMIC DNA]</scope>
    <source>
        <strain evidence="21 22">JEL478</strain>
    </source>
</reference>
<feature type="transmembrane region" description="Helical" evidence="17">
    <location>
        <begin position="259"/>
        <end position="278"/>
    </location>
</feature>
<comment type="catalytic activity">
    <reaction evidence="12 17">
        <text>ATP + H2O + phospholipidSide 1 = ADP + phosphate + phospholipidSide 2.</text>
        <dbReference type="EC" id="7.6.2.1"/>
    </reaction>
</comment>
<dbReference type="Gene3D" id="2.70.150.10">
    <property type="entry name" value="Calcium-transporting ATPase, cytoplasmic transduction domain A"/>
    <property type="match status" value="1"/>
</dbReference>
<keyword evidence="4 17" id="KW-0812">Transmembrane</keyword>
<feature type="binding site" evidence="15">
    <location>
        <position position="866"/>
    </location>
    <ligand>
        <name>ATP</name>
        <dbReference type="ChEBI" id="CHEBI:30616"/>
    </ligand>
</feature>
<feature type="region of interest" description="Disordered" evidence="18">
    <location>
        <begin position="88"/>
        <end position="113"/>
    </location>
</feature>
<feature type="transmembrane region" description="Helical" evidence="17">
    <location>
        <begin position="1451"/>
        <end position="1472"/>
    </location>
</feature>
<feature type="binding site" evidence="16">
    <location>
        <position position="1205"/>
    </location>
    <ligand>
        <name>Mg(2+)</name>
        <dbReference type="ChEBI" id="CHEBI:18420"/>
    </ligand>
</feature>
<dbReference type="Gene3D" id="3.40.1110.10">
    <property type="entry name" value="Calcium-transporting ATPase, cytoplasmic domain N"/>
    <property type="match status" value="1"/>
</dbReference>
<protein>
    <recommendedName>
        <fullName evidence="17">Phospholipid-transporting ATPase</fullName>
        <ecNumber evidence="17">7.6.2.1</ecNumber>
    </recommendedName>
</protein>
<evidence type="ECO:0000259" key="19">
    <source>
        <dbReference type="Pfam" id="PF16209"/>
    </source>
</evidence>
<evidence type="ECO:0000256" key="13">
    <source>
        <dbReference type="ARBA" id="ARBA00049128"/>
    </source>
</evidence>
<evidence type="ECO:0000256" key="14">
    <source>
        <dbReference type="PIRSR" id="PIRSR606539-1"/>
    </source>
</evidence>
<feature type="active site" description="4-aspartylphosphate intermediate" evidence="14">
    <location>
        <position position="747"/>
    </location>
</feature>
<keyword evidence="10 17" id="KW-1133">Transmembrane helix</keyword>
<dbReference type="OrthoDB" id="377733at2759"/>
<dbReference type="SFLD" id="SFLDF00027">
    <property type="entry name" value="p-type_atpase"/>
    <property type="match status" value="1"/>
</dbReference>
<keyword evidence="22" id="KW-1185">Reference proteome</keyword>
<evidence type="ECO:0000256" key="17">
    <source>
        <dbReference type="RuleBase" id="RU362033"/>
    </source>
</evidence>
<dbReference type="GO" id="GO:0005886">
    <property type="term" value="C:plasma membrane"/>
    <property type="evidence" value="ECO:0007669"/>
    <property type="project" value="TreeGrafter"/>
</dbReference>
<evidence type="ECO:0000256" key="11">
    <source>
        <dbReference type="ARBA" id="ARBA00023136"/>
    </source>
</evidence>
<feature type="transmembrane region" description="Helical" evidence="17">
    <location>
        <begin position="1294"/>
        <end position="1315"/>
    </location>
</feature>
<dbReference type="InterPro" id="IPR001757">
    <property type="entry name" value="P_typ_ATPase"/>
</dbReference>
<dbReference type="EMBL" id="KQ965800">
    <property type="protein sequence ID" value="KXS11552.1"/>
    <property type="molecule type" value="Genomic_DNA"/>
</dbReference>
<gene>
    <name evidence="21" type="ORF">M427DRAFT_114909</name>
</gene>
<dbReference type="InterPro" id="IPR023214">
    <property type="entry name" value="HAD_sf"/>
</dbReference>
<dbReference type="STRING" id="1344416.A0A139A420"/>
<evidence type="ECO:0000256" key="10">
    <source>
        <dbReference type="ARBA" id="ARBA00022989"/>
    </source>
</evidence>
<dbReference type="PROSITE" id="PS00154">
    <property type="entry name" value="ATPASE_E1_E2"/>
    <property type="match status" value="1"/>
</dbReference>
<evidence type="ECO:0000256" key="8">
    <source>
        <dbReference type="ARBA" id="ARBA00022842"/>
    </source>
</evidence>
<dbReference type="InterPro" id="IPR008250">
    <property type="entry name" value="ATPase_P-typ_transduc_dom_A_sf"/>
</dbReference>
<feature type="binding site" evidence="16">
    <location>
        <position position="747"/>
    </location>
    <ligand>
        <name>Mg(2+)</name>
        <dbReference type="ChEBI" id="CHEBI:18420"/>
    </ligand>
</feature>
<feature type="binding site" evidence="15">
    <location>
        <position position="748"/>
    </location>
    <ligand>
        <name>ATP</name>
        <dbReference type="ChEBI" id="CHEBI:30616"/>
    </ligand>
</feature>
<dbReference type="Proteomes" id="UP000070544">
    <property type="component" value="Unassembled WGS sequence"/>
</dbReference>
<feature type="transmembrane region" description="Helical" evidence="17">
    <location>
        <begin position="1256"/>
        <end position="1274"/>
    </location>
</feature>
<dbReference type="EC" id="7.6.2.1" evidence="17"/>
<dbReference type="InterPro" id="IPR032631">
    <property type="entry name" value="P-type_ATPase_N"/>
</dbReference>
<dbReference type="GO" id="GO:0005524">
    <property type="term" value="F:ATP binding"/>
    <property type="evidence" value="ECO:0007669"/>
    <property type="project" value="UniProtKB-UniRule"/>
</dbReference>
<feature type="binding site" evidence="15">
    <location>
        <position position="1208"/>
    </location>
    <ligand>
        <name>ATP</name>
        <dbReference type="ChEBI" id="CHEBI:30616"/>
    </ligand>
</feature>
<feature type="transmembrane region" description="Helical" evidence="17">
    <location>
        <begin position="621"/>
        <end position="642"/>
    </location>
</feature>
<feature type="binding site" evidence="15">
    <location>
        <position position="749"/>
    </location>
    <ligand>
        <name>ATP</name>
        <dbReference type="ChEBI" id="CHEBI:30616"/>
    </ligand>
</feature>
<dbReference type="SUPFAM" id="SSF81665">
    <property type="entry name" value="Calcium ATPase, transmembrane domain M"/>
    <property type="match status" value="1"/>
</dbReference>
<dbReference type="InterPro" id="IPR006539">
    <property type="entry name" value="P-type_ATPase_IV"/>
</dbReference>
<evidence type="ECO:0000313" key="21">
    <source>
        <dbReference type="EMBL" id="KXS11552.1"/>
    </source>
</evidence>
<dbReference type="GO" id="GO:0000287">
    <property type="term" value="F:magnesium ion binding"/>
    <property type="evidence" value="ECO:0007669"/>
    <property type="project" value="UniProtKB-UniRule"/>
</dbReference>
<dbReference type="SUPFAM" id="SSF81653">
    <property type="entry name" value="Calcium ATPase, transduction domain A"/>
    <property type="match status" value="1"/>
</dbReference>
<dbReference type="Gene3D" id="3.40.50.1000">
    <property type="entry name" value="HAD superfamily/HAD-like"/>
    <property type="match status" value="2"/>
</dbReference>
<dbReference type="GO" id="GO:0012505">
    <property type="term" value="C:endomembrane system"/>
    <property type="evidence" value="ECO:0007669"/>
    <property type="project" value="UniProtKB-SubCell"/>
</dbReference>
<evidence type="ECO:0000256" key="1">
    <source>
        <dbReference type="ARBA" id="ARBA00004127"/>
    </source>
</evidence>
<evidence type="ECO:0000313" key="22">
    <source>
        <dbReference type="Proteomes" id="UP000070544"/>
    </source>
</evidence>
<evidence type="ECO:0000256" key="12">
    <source>
        <dbReference type="ARBA" id="ARBA00034036"/>
    </source>
</evidence>
<feature type="region of interest" description="Disordered" evidence="18">
    <location>
        <begin position="1"/>
        <end position="54"/>
    </location>
</feature>
<keyword evidence="5 16" id="KW-0479">Metal-binding</keyword>
<evidence type="ECO:0000259" key="20">
    <source>
        <dbReference type="Pfam" id="PF16212"/>
    </source>
</evidence>
<feature type="transmembrane region" description="Helical" evidence="17">
    <location>
        <begin position="1405"/>
        <end position="1431"/>
    </location>
</feature>
<dbReference type="Pfam" id="PF16209">
    <property type="entry name" value="PhoLip_ATPase_N"/>
    <property type="match status" value="1"/>
</dbReference>
<sequence>MAERANGVGAGNGANGHHIHYPTTLSPPTSPTHEPQHRSHSSLARHQGQQPSRISTQSIANLVVGPRAQTDVSHRRVFVNVPRALHTSTTLFPPLPGGEPQPSTASRLSHSLSRLSRNSLRRNSQHPTVQPGVAVNSLIPDAKPVYDSKAPLSPKSPTSMHSVAVTSTSLPAVDNVSKSRNLGTSLSLAKLNTVIHHSSPRTGAPPSTWADNKVRTYKYTPLTFLPKNLWWQFHRLANVYFVIMCVSQFFAIFEVASPVGQLFGIVLVLGISAIKEGIEDYRRHMNDAEVNGKVAWLFGGVGGSLTGPTSWVNVNFGDTVQPTSLLTRLSGPDLSSAPSTAPQYARVHPRSASLEARPVSAAVSDLDDQGDRTMPPSFKSTDTRNPFIASTAVSPITPPTAPSPNPDCEPGAGKSAPIFCFHATPWHTLRPGDLVLLRSDDAIPADIVPLASSERGGVCRMETKNLDGETNLKARWVPRWKEVDPEEEVAHVEDAVRELQEAWIAIDAEAPSAVLSKFQGRLTYIPPSTARSAVPPTPTHPSGHWPGRRASRSLPSPIAAPLASHEPPVIVPLDATHLLLRGAVVKNTGWVVGCVVYGGHDTRVVRNGGIVKGKQSRVERVMNVMVTLNFVLMILMAIATTARYTDLFTGYTKENPAPPFARGNHDNNLAGFFITFWTSMIVIQTIIPISLYTTIEITRAFQVYFIAEDDDMRDPERTDDNGEMQGARPRNWNVMDDMGQVEVLLSDKTGTLTQNKMEFRSCSVDGVLLHADDPNLAGTVSRTLSRRSRAKPKAEPAELAPVEVAELPHVEAPSGAQSRAGSGSSTRGARPDPSTLTHFLTGLAVCHTVPTPHPPHYTIQAESPDEKALVEFGRRCGFEFVSRSSDGRFVTMRVDQGSSKREDVWEVLHTCEFSSDRRMMSVVVRKKGEEGVVVYSKGADSTILPLSTSSSSSLIATTQGDLTNFAELGLRTLCIAYRNLTQDEYARWRVNLDEALGTLDGRDEAVQDVYGEIEGDFNLVGATAIEDRLQDQVPETIRDLQRAGIKVWVLTGDKVETAVNIGYSCQLLNSRMALHTITNPLPGTNVTRMLHEINKSLKTPLPKRLPPKQAELISRYPSLKSVVIAMGAPSRRTSTLEAGTTSYGLVMDGDAVAMALETDRGKQELLDLVTRCEGVMFCRMSPRQKWEICTIVRQGMDVVVAAVGDGANDVGMIEEANIGVGITGSEGVQAAASSDYSISQFRFLANLFFVHGRWSYVRLCLMVSNIFYKNLAWASMNYMYQYWAANTATFATDYLYVLLFNVVFTSATVVTMGVLEQDISKETALSHPELYLEARVNHPFNLLSFFGFILDAFYQGFVAFYMAYGYALDGNFLSGIGVDRISLGVILAINVVATVNMSTLIQQQYWTFLTIFLHVGSTVLIFLVTIVLSSLRISLTELEGVARFVLLEPALYFEVLVTAILGALPRFAWVVWKRAQGRY</sequence>
<evidence type="ECO:0000256" key="6">
    <source>
        <dbReference type="ARBA" id="ARBA00022741"/>
    </source>
</evidence>
<dbReference type="GO" id="GO:0016887">
    <property type="term" value="F:ATP hydrolysis activity"/>
    <property type="evidence" value="ECO:0007669"/>
    <property type="project" value="InterPro"/>
</dbReference>
<dbReference type="OMA" id="CEFSSDR"/>
<feature type="binding site" evidence="15">
    <location>
        <position position="1052"/>
    </location>
    <ligand>
        <name>ATP</name>
        <dbReference type="ChEBI" id="CHEBI:30616"/>
    </ligand>
</feature>
<feature type="region of interest" description="Disordered" evidence="18">
    <location>
        <begin position="332"/>
        <end position="385"/>
    </location>
</feature>
<dbReference type="InterPro" id="IPR044492">
    <property type="entry name" value="P_typ_ATPase_HD_dom"/>
</dbReference>
<evidence type="ECO:0000256" key="16">
    <source>
        <dbReference type="PIRSR" id="PIRSR606539-3"/>
    </source>
</evidence>
<dbReference type="Pfam" id="PF13246">
    <property type="entry name" value="Cation_ATPase"/>
    <property type="match status" value="1"/>
</dbReference>
<proteinExistence type="inferred from homology"/>
<dbReference type="PRINTS" id="PR00119">
    <property type="entry name" value="CATATPASE"/>
</dbReference>
<dbReference type="PANTHER" id="PTHR24092:SF180">
    <property type="entry name" value="PHOSPHOLIPID-TRANSPORTING ATPASE DNF1-RELATED"/>
    <property type="match status" value="1"/>
</dbReference>
<dbReference type="NCBIfam" id="TIGR01494">
    <property type="entry name" value="ATPase_P-type"/>
    <property type="match status" value="1"/>
</dbReference>
<dbReference type="InterPro" id="IPR036412">
    <property type="entry name" value="HAD-like_sf"/>
</dbReference>
<feature type="domain" description="P-type ATPase N-terminal" evidence="19">
    <location>
        <begin position="207"/>
        <end position="259"/>
    </location>
</feature>
<keyword evidence="7 15" id="KW-0067">ATP-binding</keyword>
<keyword evidence="11 17" id="KW-0472">Membrane</keyword>
<keyword evidence="3" id="KW-0813">Transport</keyword>
<dbReference type="InterPro" id="IPR018303">
    <property type="entry name" value="ATPase_P-typ_P_site"/>
</dbReference>
<dbReference type="SUPFAM" id="SSF81660">
    <property type="entry name" value="Metal cation-transporting ATPase, ATP-binding domain N"/>
    <property type="match status" value="1"/>
</dbReference>
<evidence type="ECO:0000256" key="18">
    <source>
        <dbReference type="SAM" id="MobiDB-lite"/>
    </source>
</evidence>
<evidence type="ECO:0000256" key="9">
    <source>
        <dbReference type="ARBA" id="ARBA00022967"/>
    </source>
</evidence>
<evidence type="ECO:0000256" key="4">
    <source>
        <dbReference type="ARBA" id="ARBA00022692"/>
    </source>
</evidence>
<keyword evidence="6 15" id="KW-0547">Nucleotide-binding</keyword>
<feature type="compositionally biased region" description="Low complexity" evidence="18">
    <location>
        <begin position="797"/>
        <end position="828"/>
    </location>
</feature>
<evidence type="ECO:0000256" key="3">
    <source>
        <dbReference type="ARBA" id="ARBA00022448"/>
    </source>
</evidence>
<dbReference type="InterPro" id="IPR023298">
    <property type="entry name" value="ATPase_P-typ_TM_dom_sf"/>
</dbReference>
<keyword evidence="9 17" id="KW-1278">Translocase</keyword>
<feature type="binding site" evidence="15">
    <location>
        <position position="1179"/>
    </location>
    <ligand>
        <name>ATP</name>
        <dbReference type="ChEBI" id="CHEBI:30616"/>
    </ligand>
</feature>
<evidence type="ECO:0000256" key="5">
    <source>
        <dbReference type="ARBA" id="ARBA00022723"/>
    </source>
</evidence>
<feature type="binding site" evidence="15">
    <location>
        <position position="747"/>
    </location>
    <ligand>
        <name>ATP</name>
        <dbReference type="ChEBI" id="CHEBI:30616"/>
    </ligand>
</feature>
<evidence type="ECO:0000256" key="2">
    <source>
        <dbReference type="ARBA" id="ARBA00008109"/>
    </source>
</evidence>
<evidence type="ECO:0000256" key="7">
    <source>
        <dbReference type="ARBA" id="ARBA00022840"/>
    </source>
</evidence>
<feature type="binding site" evidence="15">
    <location>
        <position position="913"/>
    </location>
    <ligand>
        <name>ATP</name>
        <dbReference type="ChEBI" id="CHEBI:30616"/>
    </ligand>
</feature>
<dbReference type="GO" id="GO:0140326">
    <property type="term" value="F:ATPase-coupled intramembrane lipid transporter activity"/>
    <property type="evidence" value="ECO:0007669"/>
    <property type="project" value="UniProtKB-EC"/>
</dbReference>
<dbReference type="InterPro" id="IPR032630">
    <property type="entry name" value="P_typ_ATPase_c"/>
</dbReference>
<dbReference type="SUPFAM" id="SSF56784">
    <property type="entry name" value="HAD-like"/>
    <property type="match status" value="1"/>
</dbReference>
<feature type="binding site" evidence="15">
    <location>
        <position position="971"/>
    </location>
    <ligand>
        <name>ATP</name>
        <dbReference type="ChEBI" id="CHEBI:30616"/>
    </ligand>
</feature>
<comment type="subcellular location">
    <subcellularLocation>
        <location evidence="1">Endomembrane system</location>
        <topology evidence="1">Multi-pass membrane protein</topology>
    </subcellularLocation>
    <subcellularLocation>
        <location evidence="17">Membrane</location>
        <topology evidence="17">Multi-pass membrane protein</topology>
    </subcellularLocation>
</comment>
<feature type="binding site" evidence="16">
    <location>
        <position position="1209"/>
    </location>
    <ligand>
        <name>Mg(2+)</name>
        <dbReference type="ChEBI" id="CHEBI:18420"/>
    </ligand>
</feature>
<feature type="region of interest" description="Disordered" evidence="18">
    <location>
        <begin position="529"/>
        <end position="552"/>
    </location>
</feature>
<keyword evidence="8 16" id="KW-0460">Magnesium</keyword>
<accession>A0A139A420</accession>
<name>A0A139A420_GONPJ</name>
<feature type="binding site" evidence="15">
    <location>
        <position position="1051"/>
    </location>
    <ligand>
        <name>ATP</name>
        <dbReference type="ChEBI" id="CHEBI:30616"/>
    </ligand>
</feature>